<dbReference type="Proteomes" id="UP000766336">
    <property type="component" value="Unassembled WGS sequence"/>
</dbReference>
<dbReference type="EMBL" id="JAHCDA010000001">
    <property type="protein sequence ID" value="MBS7810536.1"/>
    <property type="molecule type" value="Genomic_DNA"/>
</dbReference>
<sequence length="60" mass="6679">MPVTVIRNDRDLKQALFELQCFIDNPPAPGTPGADAFNALWNLIAAYEDKHWPDGPKLAD</sequence>
<accession>A0ABS5QBB8</accession>
<reference evidence="1 2" key="1">
    <citation type="submission" date="2021-05" db="EMBL/GenBank/DDBJ databases">
        <title>Roseococcus sp. XZZS9, whole genome shotgun sequencing project.</title>
        <authorList>
            <person name="Zhao G."/>
            <person name="Shen L."/>
        </authorList>
    </citation>
    <scope>NUCLEOTIDE SEQUENCE [LARGE SCALE GENOMIC DNA]</scope>
    <source>
        <strain evidence="1 2">XZZS9</strain>
    </source>
</reference>
<keyword evidence="2" id="KW-1185">Reference proteome</keyword>
<protein>
    <recommendedName>
        <fullName evidence="3">Transcriptional regulator</fullName>
    </recommendedName>
</protein>
<comment type="caution">
    <text evidence="1">The sequence shown here is derived from an EMBL/GenBank/DDBJ whole genome shotgun (WGS) entry which is preliminary data.</text>
</comment>
<proteinExistence type="predicted"/>
<organism evidence="1 2">
    <name type="scientific">Roseococcus pinisoli</name>
    <dbReference type="NCBI Taxonomy" id="2835040"/>
    <lineage>
        <taxon>Bacteria</taxon>
        <taxon>Pseudomonadati</taxon>
        <taxon>Pseudomonadota</taxon>
        <taxon>Alphaproteobacteria</taxon>
        <taxon>Acetobacterales</taxon>
        <taxon>Roseomonadaceae</taxon>
        <taxon>Roseococcus</taxon>
    </lineage>
</organism>
<evidence type="ECO:0000313" key="2">
    <source>
        <dbReference type="Proteomes" id="UP000766336"/>
    </source>
</evidence>
<evidence type="ECO:0000313" key="1">
    <source>
        <dbReference type="EMBL" id="MBS7810536.1"/>
    </source>
</evidence>
<gene>
    <name evidence="1" type="ORF">KHU32_06280</name>
</gene>
<evidence type="ECO:0008006" key="3">
    <source>
        <dbReference type="Google" id="ProtNLM"/>
    </source>
</evidence>
<dbReference type="RefSeq" id="WP_213669149.1">
    <property type="nucleotide sequence ID" value="NZ_JAHCDA010000001.1"/>
</dbReference>
<name>A0ABS5QBB8_9PROT</name>